<gene>
    <name evidence="2" type="ORF">SAMN02746009_00833</name>
</gene>
<dbReference type="EMBL" id="FRAS01000002">
    <property type="protein sequence ID" value="SHK37702.1"/>
    <property type="molecule type" value="Genomic_DNA"/>
</dbReference>
<feature type="domain" description="GWxTD" evidence="1">
    <location>
        <begin position="226"/>
        <end position="397"/>
    </location>
</feature>
<evidence type="ECO:0000313" key="2">
    <source>
        <dbReference type="EMBL" id="SHK37702.1"/>
    </source>
</evidence>
<accession>A0A1M6RYS2</accession>
<dbReference type="AlphaFoldDB" id="A0A1M6RYS2"/>
<dbReference type="InterPro" id="IPR030959">
    <property type="entry name" value="GWxTD_dom"/>
</dbReference>
<dbReference type="Proteomes" id="UP000183947">
    <property type="component" value="Unassembled WGS sequence"/>
</dbReference>
<evidence type="ECO:0000259" key="1">
    <source>
        <dbReference type="Pfam" id="PF20094"/>
    </source>
</evidence>
<proteinExistence type="predicted"/>
<sequence length="404" mass="44987">MNHQVRLLLFWGFLLTLPLAASAQRRDFAGQYRHQKILVDSRREGDSLRVYLRFPDGSALRQKQPLRVLAWPAYDARRPLWADTVSQLARRLRSEGPAARVEFCLPMARLQAGTVLSIACGPASAAVSGEAAWLPLTAARLARPYVLTDSLGAPLLRHTVRAGEAFFVDRYGPEQPVNVKQYTTPFVAALPPHADPLRQSAGPATLAVSDSLYARAGVALALPEPGLYTLRLAGEPSMLGLLVTGAEYPDLTTADELIQPLIYLTTSAERKKLYEAPNPKKAVDEFWLKAAAGQQTLARQAIRLYYSRAATANQLFAAHKAGWMTDRGMLYMVLGVPDAVYRTAQEERWVYHARDNGSSATYTFRPKPSTFAPEHYELVRRPENERLWYAAVEQWRKAMTAPGR</sequence>
<organism evidence="2 3">
    <name type="scientific">Hymenobacter psychrotolerans DSM 18569</name>
    <dbReference type="NCBI Taxonomy" id="1121959"/>
    <lineage>
        <taxon>Bacteria</taxon>
        <taxon>Pseudomonadati</taxon>
        <taxon>Bacteroidota</taxon>
        <taxon>Cytophagia</taxon>
        <taxon>Cytophagales</taxon>
        <taxon>Hymenobacteraceae</taxon>
        <taxon>Hymenobacter</taxon>
    </lineage>
</organism>
<name>A0A1M6RYS2_9BACT</name>
<reference evidence="3" key="1">
    <citation type="submission" date="2016-11" db="EMBL/GenBank/DDBJ databases">
        <authorList>
            <person name="Varghese N."/>
            <person name="Submissions S."/>
        </authorList>
    </citation>
    <scope>NUCLEOTIDE SEQUENCE [LARGE SCALE GENOMIC DNA]</scope>
    <source>
        <strain evidence="3">DSM 18569</strain>
    </source>
</reference>
<dbReference type="Pfam" id="PF20094">
    <property type="entry name" value="GWxTD_dom"/>
    <property type="match status" value="1"/>
</dbReference>
<dbReference type="NCBIfam" id="TIGR04514">
    <property type="entry name" value="GWxTD_dom"/>
    <property type="match status" value="1"/>
</dbReference>
<dbReference type="STRING" id="1121959.SAMN02746009_00833"/>
<keyword evidence="3" id="KW-1185">Reference proteome</keyword>
<evidence type="ECO:0000313" key="3">
    <source>
        <dbReference type="Proteomes" id="UP000183947"/>
    </source>
</evidence>
<dbReference type="OrthoDB" id="9814412at2"/>
<protein>
    <submittedName>
        <fullName evidence="2">GWxTD domain-containing protein</fullName>
    </submittedName>
</protein>